<dbReference type="PANTHER" id="PTHR43734">
    <property type="entry name" value="PHYTOENE DESATURASE"/>
    <property type="match status" value="1"/>
</dbReference>
<evidence type="ECO:0000256" key="5">
    <source>
        <dbReference type="RuleBase" id="RU362075"/>
    </source>
</evidence>
<evidence type="ECO:0000313" key="8">
    <source>
        <dbReference type="EMBL" id="PTE14688.1"/>
    </source>
</evidence>
<dbReference type="NCBIfam" id="NF045637">
    <property type="entry name" value="carotdesatCrtDProt"/>
    <property type="match status" value="1"/>
</dbReference>
<proteinExistence type="inferred from homology"/>
<organism evidence="8 9">
    <name type="scientific">Fuscovulum blasticum DSM 2131</name>
    <dbReference type="NCBI Taxonomy" id="1188250"/>
    <lineage>
        <taxon>Bacteria</taxon>
        <taxon>Pseudomonadati</taxon>
        <taxon>Pseudomonadota</taxon>
        <taxon>Alphaproteobacteria</taxon>
        <taxon>Rhodobacterales</taxon>
        <taxon>Paracoccaceae</taxon>
        <taxon>Pseudogemmobacter</taxon>
    </lineage>
</organism>
<evidence type="ECO:0000313" key="9">
    <source>
        <dbReference type="Proteomes" id="UP000241362"/>
    </source>
</evidence>
<dbReference type="PROSITE" id="PS00982">
    <property type="entry name" value="PHYTOENE_DH"/>
    <property type="match status" value="1"/>
</dbReference>
<evidence type="ECO:0000256" key="1">
    <source>
        <dbReference type="ARBA" id="ARBA00004829"/>
    </source>
</evidence>
<feature type="compositionally biased region" description="Low complexity" evidence="6">
    <location>
        <begin position="496"/>
        <end position="520"/>
    </location>
</feature>
<dbReference type="Proteomes" id="UP000241362">
    <property type="component" value="Unassembled WGS sequence"/>
</dbReference>
<evidence type="ECO:0000256" key="6">
    <source>
        <dbReference type="SAM" id="MobiDB-lite"/>
    </source>
</evidence>
<evidence type="ECO:0000259" key="7">
    <source>
        <dbReference type="Pfam" id="PF01593"/>
    </source>
</evidence>
<dbReference type="NCBIfam" id="TIGR02734">
    <property type="entry name" value="crtI_fam"/>
    <property type="match status" value="1"/>
</dbReference>
<evidence type="ECO:0000256" key="2">
    <source>
        <dbReference type="ARBA" id="ARBA00006046"/>
    </source>
</evidence>
<dbReference type="InterPro" id="IPR036188">
    <property type="entry name" value="FAD/NAD-bd_sf"/>
</dbReference>
<dbReference type="InterPro" id="IPR014105">
    <property type="entry name" value="Carotenoid/retinoid_OxRdtase"/>
</dbReference>
<keyword evidence="4 5" id="KW-0560">Oxidoreductase</keyword>
<dbReference type="PANTHER" id="PTHR43734:SF7">
    <property type="entry name" value="4,4'-DIAPONEUROSPORENE OXYGENASE"/>
    <property type="match status" value="1"/>
</dbReference>
<dbReference type="AlphaFoldDB" id="A0A2T4JA34"/>
<dbReference type="InterPro" id="IPR054841">
    <property type="entry name" value="carotdesatCrtD"/>
</dbReference>
<dbReference type="SUPFAM" id="SSF51905">
    <property type="entry name" value="FAD/NAD(P)-binding domain"/>
    <property type="match status" value="1"/>
</dbReference>
<dbReference type="Gene3D" id="3.50.50.60">
    <property type="entry name" value="FAD/NAD(P)-binding domain"/>
    <property type="match status" value="2"/>
</dbReference>
<dbReference type="Pfam" id="PF01593">
    <property type="entry name" value="Amino_oxidase"/>
    <property type="match status" value="1"/>
</dbReference>
<dbReference type="GO" id="GO:0016627">
    <property type="term" value="F:oxidoreductase activity, acting on the CH-CH group of donors"/>
    <property type="evidence" value="ECO:0007669"/>
    <property type="project" value="UniProtKB-ARBA"/>
</dbReference>
<sequence length="520" mass="55075">MENIPRVIIIGAGFGGLAAALSARSRGWNVTVVEAADAPGGKARTLRTVAGPVDTGPTVLTFRNEFDELFERFGEKLDDHVRLVPQTVLARHFWPDGSTLDLFADPDMTEKAIKKFAGEDEASGFRKFYQLTSGLYKTFRAPVMQSSSPEIPSVAKAALKSPKLWSALVPGRSLPSLLKAHFKDPRLIQLFGRYATYVGGRPQKTPAVMSLIWQAEANGVWGIDGGMSALAKAVAKLAQRNGVTFRYGTKASKIERDPTDNTMSVTLETGETLTGKAVIFNGDPAALAEGYLGPQVKNAVPPKAVGPRSLSAQVWAFAATPKGPLAAKLGHHNLFFSKRPEAEFDPLLSGKPQDDPTLYVCAEDRAIGKPPRALERFEIIVNAPAGHVEPDEAKACALRTFPKLAEMGLTFDPPPGANMLTTPTTLEELFPASQGAIYGRSPEGTLAAFAKPQARSQLKGLYLAGGGAHPGAGVPMATRSGKFAADAMVSDLGSVRTSRPTATPGGTSTASPTTGSAPSR</sequence>
<dbReference type="RefSeq" id="WP_107672943.1">
    <property type="nucleotide sequence ID" value="NZ_PZKE01000006.1"/>
</dbReference>
<dbReference type="InterPro" id="IPR002937">
    <property type="entry name" value="Amino_oxidase"/>
</dbReference>
<gene>
    <name evidence="8" type="ORF">C5F44_07695</name>
</gene>
<evidence type="ECO:0000256" key="4">
    <source>
        <dbReference type="ARBA" id="ARBA00023002"/>
    </source>
</evidence>
<dbReference type="InterPro" id="IPR008150">
    <property type="entry name" value="Phytoene_DH_bac_CS"/>
</dbReference>
<comment type="caution">
    <text evidence="8">The sequence shown here is derived from an EMBL/GenBank/DDBJ whole genome shotgun (WGS) entry which is preliminary data.</text>
</comment>
<comment type="pathway">
    <text evidence="1 5">Carotenoid biosynthesis.</text>
</comment>
<keyword evidence="9" id="KW-1185">Reference proteome</keyword>
<dbReference type="EMBL" id="PZKE01000006">
    <property type="protein sequence ID" value="PTE14688.1"/>
    <property type="molecule type" value="Genomic_DNA"/>
</dbReference>
<dbReference type="GO" id="GO:0016117">
    <property type="term" value="P:carotenoid biosynthetic process"/>
    <property type="evidence" value="ECO:0007669"/>
    <property type="project" value="UniProtKB-KW"/>
</dbReference>
<reference evidence="8 9" key="1">
    <citation type="submission" date="2018-03" db="EMBL/GenBank/DDBJ databases">
        <title>Rhodobacter blasticus.</title>
        <authorList>
            <person name="Meyer T.E."/>
            <person name="Miller S."/>
            <person name="Lodha T."/>
            <person name="Gandham S."/>
            <person name="Chintalapati S."/>
            <person name="Chintalapati V.R."/>
        </authorList>
    </citation>
    <scope>NUCLEOTIDE SEQUENCE [LARGE SCALE GENOMIC DNA]</scope>
    <source>
        <strain evidence="8 9">DSM 2131</strain>
    </source>
</reference>
<feature type="region of interest" description="Disordered" evidence="6">
    <location>
        <begin position="492"/>
        <end position="520"/>
    </location>
</feature>
<protein>
    <submittedName>
        <fullName evidence="8">Methoxyneurosporene dehydrogenase</fullName>
    </submittedName>
</protein>
<feature type="domain" description="Amine oxidase" evidence="7">
    <location>
        <begin position="15"/>
        <end position="488"/>
    </location>
</feature>
<accession>A0A2T4JA34</accession>
<evidence type="ECO:0000256" key="3">
    <source>
        <dbReference type="ARBA" id="ARBA00022746"/>
    </source>
</evidence>
<keyword evidence="3 5" id="KW-0125">Carotenoid biosynthesis</keyword>
<comment type="similarity">
    <text evidence="2 5">Belongs to the carotenoid/retinoid oxidoreductase family.</text>
</comment>
<name>A0A2T4JA34_FUSBL</name>